<evidence type="ECO:0000313" key="1">
    <source>
        <dbReference type="EMBL" id="KRT89932.1"/>
    </source>
</evidence>
<proteinExistence type="predicted"/>
<dbReference type="AlphaFoldDB" id="A0A0T6BJ68"/>
<name>A0A0T6BJ68_9BACI</name>
<dbReference type="RefSeq" id="WP_048353865.1">
    <property type="nucleotide sequence ID" value="NZ_CP023481.1"/>
</dbReference>
<accession>A0A0T6BJ68</accession>
<dbReference type="OrthoDB" id="2735221at2"/>
<dbReference type="EMBL" id="LECW02000045">
    <property type="protein sequence ID" value="KRT89932.1"/>
    <property type="molecule type" value="Genomic_DNA"/>
</dbReference>
<reference evidence="1 2" key="1">
    <citation type="journal article" date="2015" name="Int. J. Syst. Evol. Microbiol.">
        <title>Bacillus glycinifermentans sp. nov., isolated from fermented soybean paste.</title>
        <authorList>
            <person name="Kim S.J."/>
            <person name="Dunlap C.A."/>
            <person name="Kwon S.W."/>
            <person name="Rooney A.P."/>
        </authorList>
    </citation>
    <scope>NUCLEOTIDE SEQUENCE [LARGE SCALE GENOMIC DNA]</scope>
    <source>
        <strain evidence="1 2">GO-13</strain>
    </source>
</reference>
<protein>
    <submittedName>
        <fullName evidence="1">Uncharacterized protein</fullName>
    </submittedName>
</protein>
<evidence type="ECO:0000313" key="2">
    <source>
        <dbReference type="Proteomes" id="UP000036168"/>
    </source>
</evidence>
<gene>
    <name evidence="1" type="ORF">AB447_204880</name>
</gene>
<organism evidence="1 2">
    <name type="scientific">Bacillus glycinifermentans</name>
    <dbReference type="NCBI Taxonomy" id="1664069"/>
    <lineage>
        <taxon>Bacteria</taxon>
        <taxon>Bacillati</taxon>
        <taxon>Bacillota</taxon>
        <taxon>Bacilli</taxon>
        <taxon>Bacillales</taxon>
        <taxon>Bacillaceae</taxon>
        <taxon>Bacillus</taxon>
    </lineage>
</organism>
<sequence length="166" mass="19478">MNAEQKSAEFPKIRVGYTILLTIVTIGMYIPYWFLSRRQAFERLHIKLPYVFIKVTVLLFVFSVLEYFWIASITTMQSLLFRDILPFENNPFLLPLNPEDSFLSEFGFLLFTIVSIISSFKIRNGLKKQLPNQSVNGWLTFFFHIWYLQHIVNKHASSDLTAKETA</sequence>
<comment type="caution">
    <text evidence="1">The sequence shown here is derived from an EMBL/GenBank/DDBJ whole genome shotgun (WGS) entry which is preliminary data.</text>
</comment>
<dbReference type="Proteomes" id="UP000036168">
    <property type="component" value="Unassembled WGS sequence"/>
</dbReference>